<protein>
    <submittedName>
        <fullName evidence="1">Uncharacterized protein</fullName>
    </submittedName>
</protein>
<organism evidence="1">
    <name type="scientific">Anguilla anguilla</name>
    <name type="common">European freshwater eel</name>
    <name type="synonym">Muraena anguilla</name>
    <dbReference type="NCBI Taxonomy" id="7936"/>
    <lineage>
        <taxon>Eukaryota</taxon>
        <taxon>Metazoa</taxon>
        <taxon>Chordata</taxon>
        <taxon>Craniata</taxon>
        <taxon>Vertebrata</taxon>
        <taxon>Euteleostomi</taxon>
        <taxon>Actinopterygii</taxon>
        <taxon>Neopterygii</taxon>
        <taxon>Teleostei</taxon>
        <taxon>Anguilliformes</taxon>
        <taxon>Anguillidae</taxon>
        <taxon>Anguilla</taxon>
    </lineage>
</organism>
<evidence type="ECO:0000313" key="1">
    <source>
        <dbReference type="EMBL" id="JAH97799.1"/>
    </source>
</evidence>
<sequence length="88" mass="9373">MLKSVQPPPIIGALAKAVFMNTTALVSICCTCCSLNSRVAFALHESTAIMRASPFSMLNAPMCRCADALINAVLSHSGRLCLMFSVRP</sequence>
<dbReference type="AlphaFoldDB" id="A0A0E9X5E5"/>
<accession>A0A0E9X5E5</accession>
<proteinExistence type="predicted"/>
<reference evidence="1" key="1">
    <citation type="submission" date="2014-11" db="EMBL/GenBank/DDBJ databases">
        <authorList>
            <person name="Amaro Gonzalez C."/>
        </authorList>
    </citation>
    <scope>NUCLEOTIDE SEQUENCE</scope>
</reference>
<name>A0A0E9X5E5_ANGAN</name>
<dbReference type="EMBL" id="GBXM01010778">
    <property type="protein sequence ID" value="JAH97799.1"/>
    <property type="molecule type" value="Transcribed_RNA"/>
</dbReference>
<reference evidence="1" key="2">
    <citation type="journal article" date="2015" name="Fish Shellfish Immunol.">
        <title>Early steps in the European eel (Anguilla anguilla)-Vibrio vulnificus interaction in the gills: Role of the RtxA13 toxin.</title>
        <authorList>
            <person name="Callol A."/>
            <person name="Pajuelo D."/>
            <person name="Ebbesson L."/>
            <person name="Teles M."/>
            <person name="MacKenzie S."/>
            <person name="Amaro C."/>
        </authorList>
    </citation>
    <scope>NUCLEOTIDE SEQUENCE</scope>
</reference>